<dbReference type="CDD" id="cd03784">
    <property type="entry name" value="GT1_Gtf-like"/>
    <property type="match status" value="1"/>
</dbReference>
<dbReference type="Gene3D" id="3.40.50.2000">
    <property type="entry name" value="Glycogen Phosphorylase B"/>
    <property type="match status" value="2"/>
</dbReference>
<organism evidence="3 4">
    <name type="scientific">Solirubrobacter ginsenosidimutans</name>
    <dbReference type="NCBI Taxonomy" id="490573"/>
    <lineage>
        <taxon>Bacteria</taxon>
        <taxon>Bacillati</taxon>
        <taxon>Actinomycetota</taxon>
        <taxon>Thermoleophilia</taxon>
        <taxon>Solirubrobacterales</taxon>
        <taxon>Solirubrobacteraceae</taxon>
        <taxon>Solirubrobacter</taxon>
    </lineage>
</organism>
<dbReference type="GO" id="GO:0005975">
    <property type="term" value="P:carbohydrate metabolic process"/>
    <property type="evidence" value="ECO:0007669"/>
    <property type="project" value="InterPro"/>
</dbReference>
<name>A0A9X3S0U2_9ACTN</name>
<dbReference type="InterPro" id="IPR010610">
    <property type="entry name" value="EryCIII-like_C"/>
</dbReference>
<protein>
    <submittedName>
        <fullName evidence="3">Glycosyltransferase</fullName>
    </submittedName>
</protein>
<evidence type="ECO:0000259" key="1">
    <source>
        <dbReference type="Pfam" id="PF03033"/>
    </source>
</evidence>
<reference evidence="3" key="1">
    <citation type="submission" date="2022-10" db="EMBL/GenBank/DDBJ databases">
        <title>The WGS of Solirubrobacter ginsenosidimutans DSM 21036.</title>
        <authorList>
            <person name="Jiang Z."/>
        </authorList>
    </citation>
    <scope>NUCLEOTIDE SEQUENCE</scope>
    <source>
        <strain evidence="3">DSM 21036</strain>
    </source>
</reference>
<dbReference type="GO" id="GO:0008194">
    <property type="term" value="F:UDP-glycosyltransferase activity"/>
    <property type="evidence" value="ECO:0007669"/>
    <property type="project" value="InterPro"/>
</dbReference>
<gene>
    <name evidence="3" type="ORF">OM076_04485</name>
</gene>
<dbReference type="AlphaFoldDB" id="A0A9X3S0U2"/>
<feature type="domain" description="Erythromycin biosynthesis protein CIII-like C-terminal" evidence="2">
    <location>
        <begin position="291"/>
        <end position="365"/>
    </location>
</feature>
<dbReference type="SUPFAM" id="SSF53756">
    <property type="entry name" value="UDP-Glycosyltransferase/glycogen phosphorylase"/>
    <property type="match status" value="1"/>
</dbReference>
<proteinExistence type="predicted"/>
<evidence type="ECO:0000259" key="2">
    <source>
        <dbReference type="Pfam" id="PF06722"/>
    </source>
</evidence>
<dbReference type="GO" id="GO:0033072">
    <property type="term" value="P:vancomycin biosynthetic process"/>
    <property type="evidence" value="ECO:0007669"/>
    <property type="project" value="UniProtKB-ARBA"/>
</dbReference>
<keyword evidence="4" id="KW-1185">Reference proteome</keyword>
<dbReference type="PANTHER" id="PTHR48050">
    <property type="entry name" value="STEROL 3-BETA-GLUCOSYLTRANSFERASE"/>
    <property type="match status" value="1"/>
</dbReference>
<dbReference type="InterPro" id="IPR050426">
    <property type="entry name" value="Glycosyltransferase_28"/>
</dbReference>
<dbReference type="InterPro" id="IPR002213">
    <property type="entry name" value="UDP_glucos_trans"/>
</dbReference>
<accession>A0A9X3S0U2</accession>
<dbReference type="Proteomes" id="UP001149140">
    <property type="component" value="Unassembled WGS sequence"/>
</dbReference>
<comment type="caution">
    <text evidence="3">The sequence shown here is derived from an EMBL/GenBank/DDBJ whole genome shotgun (WGS) entry which is preliminary data.</text>
</comment>
<dbReference type="FunFam" id="3.40.50.2000:FF:000009">
    <property type="entry name" value="Sterol 3-beta-glucosyltransferase UGT80A2"/>
    <property type="match status" value="1"/>
</dbReference>
<dbReference type="PANTHER" id="PTHR48050:SF13">
    <property type="entry name" value="STEROL 3-BETA-GLUCOSYLTRANSFERASE UGT80A2"/>
    <property type="match status" value="1"/>
</dbReference>
<sequence length="403" mass="42369">MSSHVTILAAGTRGDVQPYVALALGLLDAGHDVTLAANAEFEAFARAYGVPFSPLRADYLTLADTPEGRAALKGNPLTASRRMRKLAAPMIRRMLDDAWVAAQDTDAIVHHPKSLAGPHLSERLGVPAYAACAVPMLTPTRAFPVPGLVKAASLGPALNHASYRLAAAAARTYKGTVASWREETLDLPHAPHGPRPTTITLYAYSEAVLPRPSDWRADTIVTGYWFLPPAPSWKPDPELQRFLGTGAPPVYVGFGSMPTEPGTGAQVVAALRRAGVRGLIAGMDIAPADDMLAVKDVPHEWLFERVAVTVHHGGAGTVGAGLRAGKPAVIVPQGVDQPFWARAVHTTGAAPKPVDDLTHLADAITAATRLTPCAADLGRLLRREHSTHVAVAQLGGAAARLAA</sequence>
<evidence type="ECO:0000313" key="3">
    <source>
        <dbReference type="EMBL" id="MDA0159511.1"/>
    </source>
</evidence>
<dbReference type="RefSeq" id="WP_270038242.1">
    <property type="nucleotide sequence ID" value="NZ_JAPDOD010000002.1"/>
</dbReference>
<dbReference type="GO" id="GO:0016758">
    <property type="term" value="F:hexosyltransferase activity"/>
    <property type="evidence" value="ECO:0007669"/>
    <property type="project" value="InterPro"/>
</dbReference>
<dbReference type="EMBL" id="JAPDOD010000002">
    <property type="protein sequence ID" value="MDA0159511.1"/>
    <property type="molecule type" value="Genomic_DNA"/>
</dbReference>
<dbReference type="Pfam" id="PF03033">
    <property type="entry name" value="Glyco_transf_28"/>
    <property type="match status" value="1"/>
</dbReference>
<dbReference type="Pfam" id="PF06722">
    <property type="entry name" value="EryCIII-like_C"/>
    <property type="match status" value="1"/>
</dbReference>
<feature type="domain" description="Glycosyltransferase family 28 N-terminal" evidence="1">
    <location>
        <begin position="5"/>
        <end position="132"/>
    </location>
</feature>
<dbReference type="InterPro" id="IPR004276">
    <property type="entry name" value="GlycoTrans_28_N"/>
</dbReference>
<evidence type="ECO:0000313" key="4">
    <source>
        <dbReference type="Proteomes" id="UP001149140"/>
    </source>
</evidence>